<reference evidence="5" key="1">
    <citation type="submission" date="2021-03" db="EMBL/GenBank/DDBJ databases">
        <authorList>
            <person name="Li Z."/>
            <person name="Yang C."/>
        </authorList>
    </citation>
    <scope>NUCLEOTIDE SEQUENCE</scope>
    <source>
        <strain evidence="5">Dzin_1.0</strain>
        <tissue evidence="5">Leaf</tissue>
    </source>
</reference>
<keyword evidence="1" id="KW-0560">Oxidoreductase</keyword>
<dbReference type="GO" id="GO:0004497">
    <property type="term" value="F:monooxygenase activity"/>
    <property type="evidence" value="ECO:0007669"/>
    <property type="project" value="UniProtKB-KW"/>
</dbReference>
<keyword evidence="2" id="KW-0503">Monooxygenase</keyword>
<evidence type="ECO:0000313" key="5">
    <source>
        <dbReference type="EMBL" id="KAJ0967527.1"/>
    </source>
</evidence>
<gene>
    <name evidence="5" type="ORF">J5N97_024444</name>
</gene>
<evidence type="ECO:0000256" key="2">
    <source>
        <dbReference type="ARBA" id="ARBA00023033"/>
    </source>
</evidence>
<comment type="caution">
    <text evidence="5">The sequence shown here is derived from an EMBL/GenBank/DDBJ whole genome shotgun (WGS) entry which is preliminary data.</text>
</comment>
<protein>
    <recommendedName>
        <fullName evidence="4">FAD-binding domain-containing protein</fullName>
    </recommendedName>
</protein>
<dbReference type="SUPFAM" id="SSF51905">
    <property type="entry name" value="FAD/NAD(P)-binding domain"/>
    <property type="match status" value="1"/>
</dbReference>
<dbReference type="Pfam" id="PF01494">
    <property type="entry name" value="FAD_binding_3"/>
    <property type="match status" value="1"/>
</dbReference>
<evidence type="ECO:0000256" key="1">
    <source>
        <dbReference type="ARBA" id="ARBA00023002"/>
    </source>
</evidence>
<evidence type="ECO:0000256" key="3">
    <source>
        <dbReference type="ARBA" id="ARBA00024018"/>
    </source>
</evidence>
<dbReference type="EMBL" id="JAGGNH010000007">
    <property type="protein sequence ID" value="KAJ0967527.1"/>
    <property type="molecule type" value="Genomic_DNA"/>
</dbReference>
<accession>A0A9D5C7U0</accession>
<dbReference type="InterPro" id="IPR002938">
    <property type="entry name" value="FAD-bd"/>
</dbReference>
<organism evidence="5 6">
    <name type="scientific">Dioscorea zingiberensis</name>
    <dbReference type="NCBI Taxonomy" id="325984"/>
    <lineage>
        <taxon>Eukaryota</taxon>
        <taxon>Viridiplantae</taxon>
        <taxon>Streptophyta</taxon>
        <taxon>Embryophyta</taxon>
        <taxon>Tracheophyta</taxon>
        <taxon>Spermatophyta</taxon>
        <taxon>Magnoliopsida</taxon>
        <taxon>Liliopsida</taxon>
        <taxon>Dioscoreales</taxon>
        <taxon>Dioscoreaceae</taxon>
        <taxon>Dioscorea</taxon>
    </lineage>
</organism>
<dbReference type="AlphaFoldDB" id="A0A9D5C7U0"/>
<dbReference type="GO" id="GO:0071949">
    <property type="term" value="F:FAD binding"/>
    <property type="evidence" value="ECO:0007669"/>
    <property type="project" value="InterPro"/>
</dbReference>
<dbReference type="PANTHER" id="PTHR45934:SF1">
    <property type="entry name" value="OS04G0423100 PROTEIN"/>
    <property type="match status" value="1"/>
</dbReference>
<name>A0A9D5C7U0_9LILI</name>
<sequence length="407" mass="44778">MEEVVIVGGGIAGLATAVALRRVGFKCLVLERAAELRAAGAAIGLFPNAFKALDSLGVTHKFLSIYRPMEKAYVVNVDSGVSQEVSFTSNASTPGEETQTRCVHRKALLEALAEELPPNTIRFSSKLASIKTEKLNNSSSLVYVLHLEDGSVIRTKVLIGCDGLYSVVAQWLGLSAPVKSGRSAVRGLAVFPEGHGFPYGPRQYLSNSKRAGFMPLNDKELYWFMTHRTIDGEHELARDPQRIQKEVIENLAKDFPEDYLNVVKHSDLSNLTIAPLNLRVPWDVFFGKTYSGTATVVGDAFHPMTPDMGQGGCMALEDAVVLARSIANKRDKVAEGIENYVKERRWRVTSVLTGAFFSGWVQQGGSGVLWRIVELFRDSLFYKIVFAKMHDSIDKFDCGVLPCVSKD</sequence>
<comment type="similarity">
    <text evidence="3">Belongs to the 3-hydroxybenzoate 6-hydroxylase family.</text>
</comment>
<dbReference type="Gene3D" id="3.50.50.60">
    <property type="entry name" value="FAD/NAD(P)-binding domain"/>
    <property type="match status" value="1"/>
</dbReference>
<proteinExistence type="inferred from homology"/>
<dbReference type="InterPro" id="IPR036188">
    <property type="entry name" value="FAD/NAD-bd_sf"/>
</dbReference>
<dbReference type="PRINTS" id="PR00420">
    <property type="entry name" value="RNGMNOXGNASE"/>
</dbReference>
<evidence type="ECO:0000259" key="4">
    <source>
        <dbReference type="Pfam" id="PF01494"/>
    </source>
</evidence>
<feature type="domain" description="FAD-binding" evidence="4">
    <location>
        <begin position="3"/>
        <end position="353"/>
    </location>
</feature>
<dbReference type="OrthoDB" id="1878542at2759"/>
<dbReference type="Proteomes" id="UP001085076">
    <property type="component" value="Miscellaneous, Linkage group lg07"/>
</dbReference>
<dbReference type="PANTHER" id="PTHR45934">
    <property type="entry name" value="FAD/NAD(P)-BINDING OXIDOREDUCTASE FAMILY PROTEIN"/>
    <property type="match status" value="1"/>
</dbReference>
<dbReference type="InterPro" id="IPR044560">
    <property type="entry name" value="MOase"/>
</dbReference>
<keyword evidence="6" id="KW-1185">Reference proteome</keyword>
<reference evidence="5" key="2">
    <citation type="journal article" date="2022" name="Hortic Res">
        <title>The genome of Dioscorea zingiberensis sheds light on the biosynthesis, origin and evolution of the medicinally important diosgenin saponins.</title>
        <authorList>
            <person name="Li Y."/>
            <person name="Tan C."/>
            <person name="Li Z."/>
            <person name="Guo J."/>
            <person name="Li S."/>
            <person name="Chen X."/>
            <person name="Wang C."/>
            <person name="Dai X."/>
            <person name="Yang H."/>
            <person name="Song W."/>
            <person name="Hou L."/>
            <person name="Xu J."/>
            <person name="Tong Z."/>
            <person name="Xu A."/>
            <person name="Yuan X."/>
            <person name="Wang W."/>
            <person name="Yang Q."/>
            <person name="Chen L."/>
            <person name="Sun Z."/>
            <person name="Wang K."/>
            <person name="Pan B."/>
            <person name="Chen J."/>
            <person name="Bao Y."/>
            <person name="Liu F."/>
            <person name="Qi X."/>
            <person name="Gang D.R."/>
            <person name="Wen J."/>
            <person name="Li J."/>
        </authorList>
    </citation>
    <scope>NUCLEOTIDE SEQUENCE</scope>
    <source>
        <strain evidence="5">Dzin_1.0</strain>
    </source>
</reference>
<evidence type="ECO:0000313" key="6">
    <source>
        <dbReference type="Proteomes" id="UP001085076"/>
    </source>
</evidence>